<evidence type="ECO:0000313" key="15">
    <source>
        <dbReference type="Proteomes" id="UP000261640"/>
    </source>
</evidence>
<keyword evidence="10" id="KW-0175">Coiled coil</keyword>
<evidence type="ECO:0000256" key="2">
    <source>
        <dbReference type="ARBA" id="ARBA00022692"/>
    </source>
</evidence>
<reference evidence="14" key="1">
    <citation type="submission" date="2025-08" db="UniProtKB">
        <authorList>
            <consortium name="Ensembl"/>
        </authorList>
    </citation>
    <scope>IDENTIFICATION</scope>
</reference>
<dbReference type="GO" id="GO:0001817">
    <property type="term" value="P:regulation of cytokine production"/>
    <property type="evidence" value="ECO:0007669"/>
    <property type="project" value="TreeGrafter"/>
</dbReference>
<evidence type="ECO:0000256" key="1">
    <source>
        <dbReference type="ARBA" id="ARBA00004370"/>
    </source>
</evidence>
<dbReference type="GO" id="GO:0042110">
    <property type="term" value="P:T cell activation"/>
    <property type="evidence" value="ECO:0007669"/>
    <property type="project" value="UniProtKB-ARBA"/>
</dbReference>
<dbReference type="PANTHER" id="PTHR24100">
    <property type="entry name" value="BUTYROPHILIN"/>
    <property type="match status" value="1"/>
</dbReference>
<comment type="subcellular location">
    <subcellularLocation>
        <location evidence="1">Membrane</location>
    </subcellularLocation>
</comment>
<evidence type="ECO:0000259" key="13">
    <source>
        <dbReference type="PROSITE" id="PS50835"/>
    </source>
</evidence>
<dbReference type="GO" id="GO:0050852">
    <property type="term" value="P:T cell receptor signaling pathway"/>
    <property type="evidence" value="ECO:0007669"/>
    <property type="project" value="TreeGrafter"/>
</dbReference>
<evidence type="ECO:0000256" key="4">
    <source>
        <dbReference type="ARBA" id="ARBA00022989"/>
    </source>
</evidence>
<dbReference type="Gene3D" id="2.60.40.10">
    <property type="entry name" value="Immunoglobulins"/>
    <property type="match status" value="2"/>
</dbReference>
<keyword evidence="3" id="KW-0732">Signal</keyword>
<feature type="domain" description="Ig-like" evidence="13">
    <location>
        <begin position="58"/>
        <end position="167"/>
    </location>
</feature>
<evidence type="ECO:0000256" key="11">
    <source>
        <dbReference type="SAM" id="MobiDB-lite"/>
    </source>
</evidence>
<dbReference type="Pfam" id="PF22705">
    <property type="entry name" value="C2-set_3"/>
    <property type="match status" value="1"/>
</dbReference>
<accession>A0A3Q3LV37</accession>
<dbReference type="STRING" id="205130.ENSMAMP00000012994"/>
<keyword evidence="6" id="KW-1015">Disulfide bond</keyword>
<keyword evidence="4 12" id="KW-1133">Transmembrane helix</keyword>
<reference evidence="14" key="2">
    <citation type="submission" date="2025-09" db="UniProtKB">
        <authorList>
            <consortium name="Ensembl"/>
        </authorList>
    </citation>
    <scope>IDENTIFICATION</scope>
</reference>
<dbReference type="InterPro" id="IPR003599">
    <property type="entry name" value="Ig_sub"/>
</dbReference>
<keyword evidence="7" id="KW-0325">Glycoprotein</keyword>
<evidence type="ECO:0000256" key="9">
    <source>
        <dbReference type="ARBA" id="ARBA00038221"/>
    </source>
</evidence>
<evidence type="ECO:0000256" key="8">
    <source>
        <dbReference type="ARBA" id="ARBA00023319"/>
    </source>
</evidence>
<dbReference type="InterPro" id="IPR013106">
    <property type="entry name" value="Ig_V-set"/>
</dbReference>
<dbReference type="Pfam" id="PF07686">
    <property type="entry name" value="V-set"/>
    <property type="match status" value="1"/>
</dbReference>
<dbReference type="InterPro" id="IPR050504">
    <property type="entry name" value="IgSF_BTN/MOG"/>
</dbReference>
<evidence type="ECO:0000256" key="5">
    <source>
        <dbReference type="ARBA" id="ARBA00023136"/>
    </source>
</evidence>
<dbReference type="GO" id="GO:1903037">
    <property type="term" value="P:regulation of leukocyte cell-cell adhesion"/>
    <property type="evidence" value="ECO:0007669"/>
    <property type="project" value="UniProtKB-ARBA"/>
</dbReference>
<dbReference type="FunFam" id="2.60.40.10:FF:000088">
    <property type="entry name" value="Butyrophilin subfamily 1 member A1"/>
    <property type="match status" value="1"/>
</dbReference>
<dbReference type="SUPFAM" id="SSF48726">
    <property type="entry name" value="Immunoglobulin"/>
    <property type="match status" value="2"/>
</dbReference>
<dbReference type="InterPro" id="IPR053896">
    <property type="entry name" value="BTN3A2-like_Ig-C"/>
</dbReference>
<feature type="region of interest" description="Disordered" evidence="11">
    <location>
        <begin position="429"/>
        <end position="451"/>
    </location>
</feature>
<proteinExistence type="inferred from homology"/>
<evidence type="ECO:0000256" key="3">
    <source>
        <dbReference type="ARBA" id="ARBA00022729"/>
    </source>
</evidence>
<dbReference type="InterPro" id="IPR007110">
    <property type="entry name" value="Ig-like_dom"/>
</dbReference>
<dbReference type="PANTHER" id="PTHR24100:SF151">
    <property type="entry name" value="ICOS LIGAND"/>
    <property type="match status" value="1"/>
</dbReference>
<organism evidence="14 15">
    <name type="scientific">Mastacembelus armatus</name>
    <name type="common">zig-zag eel</name>
    <dbReference type="NCBI Taxonomy" id="205130"/>
    <lineage>
        <taxon>Eukaryota</taxon>
        <taxon>Metazoa</taxon>
        <taxon>Chordata</taxon>
        <taxon>Craniata</taxon>
        <taxon>Vertebrata</taxon>
        <taxon>Euteleostomi</taxon>
        <taxon>Actinopterygii</taxon>
        <taxon>Neopterygii</taxon>
        <taxon>Teleostei</taxon>
        <taxon>Neoteleostei</taxon>
        <taxon>Acanthomorphata</taxon>
        <taxon>Anabantaria</taxon>
        <taxon>Synbranchiformes</taxon>
        <taxon>Mastacembelidae</taxon>
        <taxon>Mastacembelus</taxon>
    </lineage>
</organism>
<dbReference type="FunFam" id="2.60.40.10:FF:000142">
    <property type="entry name" value="V-set domain-containing T-cell activation inhibitor 1"/>
    <property type="match status" value="1"/>
</dbReference>
<feature type="coiled-coil region" evidence="10">
    <location>
        <begin position="323"/>
        <end position="368"/>
    </location>
</feature>
<dbReference type="PROSITE" id="PS50835">
    <property type="entry name" value="IG_LIKE"/>
    <property type="match status" value="2"/>
</dbReference>
<sequence length="451" mass="50742">MKPFTYSFSKLPLQMFLLQMYRMCSLHAGLSVEAQTWSFRVLTVQLTVILLLLTEARPGQSQGPGPAQTVTALVGEDVVLPCHLEPAADAVSSTVEWGRLDLEPRFVHVWHEGQNLLVNQNPVYTGRTSVSPEKLRTGDLSLQLSAVTHSDNGRYRCLFPSQRKTTTVQLVVGSVSSPVITKISRNSRGAVELDCESKGWYPEPELLWLDSEGNLLSAGPMETLRGPDDLYTVSSRLTVEKRHGNSFTCRVQKTHINQTRLTHIQLSAELFADASCSSASVGLIVVSLLGLVCAAAFVVWKRRQNQNRETKLQHQSAKTEQLLAENKENREQVINALMEQENQLQNLNHQLKHEMTEMEKICGNIEEKVQSVGKETDSDRVKRYLELKGIMLETKHQLKLRKAKHQQLVYETETLVTKTQTVIQGIKVGKKETKNNKEETSEDVKETEEPC</sequence>
<dbReference type="GO" id="GO:0009897">
    <property type="term" value="C:external side of plasma membrane"/>
    <property type="evidence" value="ECO:0007669"/>
    <property type="project" value="TreeGrafter"/>
</dbReference>
<keyword evidence="5 12" id="KW-0472">Membrane</keyword>
<evidence type="ECO:0000256" key="12">
    <source>
        <dbReference type="SAM" id="Phobius"/>
    </source>
</evidence>
<dbReference type="Ensembl" id="ENSMAMT00000013346.2">
    <property type="protein sequence ID" value="ENSMAMP00000012994.2"/>
    <property type="gene ID" value="ENSMAMG00000008826.2"/>
</dbReference>
<evidence type="ECO:0000256" key="6">
    <source>
        <dbReference type="ARBA" id="ARBA00023157"/>
    </source>
</evidence>
<dbReference type="Proteomes" id="UP000261640">
    <property type="component" value="Unplaced"/>
</dbReference>
<feature type="transmembrane region" description="Helical" evidence="12">
    <location>
        <begin position="279"/>
        <end position="300"/>
    </location>
</feature>
<dbReference type="InterPro" id="IPR013783">
    <property type="entry name" value="Ig-like_fold"/>
</dbReference>
<dbReference type="InterPro" id="IPR036179">
    <property type="entry name" value="Ig-like_dom_sf"/>
</dbReference>
<dbReference type="GeneTree" id="ENSGT01050000244843"/>
<feature type="domain" description="Ig-like" evidence="13">
    <location>
        <begin position="178"/>
        <end position="262"/>
    </location>
</feature>
<keyword evidence="8" id="KW-0393">Immunoglobulin domain</keyword>
<dbReference type="GO" id="GO:0005102">
    <property type="term" value="F:signaling receptor binding"/>
    <property type="evidence" value="ECO:0007669"/>
    <property type="project" value="TreeGrafter"/>
</dbReference>
<keyword evidence="2 12" id="KW-0812">Transmembrane</keyword>
<name>A0A3Q3LV37_9TELE</name>
<evidence type="ECO:0000313" key="14">
    <source>
        <dbReference type="Ensembl" id="ENSMAMP00000012994.2"/>
    </source>
</evidence>
<keyword evidence="15" id="KW-1185">Reference proteome</keyword>
<protein>
    <submittedName>
        <fullName evidence="14">Butyrophilin subfamily 3 member A2-like</fullName>
    </submittedName>
</protein>
<comment type="similarity">
    <text evidence="9">Belongs to the SKINT family.</text>
</comment>
<dbReference type="GO" id="GO:0050863">
    <property type="term" value="P:regulation of T cell activation"/>
    <property type="evidence" value="ECO:0007669"/>
    <property type="project" value="UniProtKB-ARBA"/>
</dbReference>
<dbReference type="SMART" id="SM00409">
    <property type="entry name" value="IG"/>
    <property type="match status" value="1"/>
</dbReference>
<dbReference type="AlphaFoldDB" id="A0A3Q3LV37"/>
<evidence type="ECO:0000256" key="7">
    <source>
        <dbReference type="ARBA" id="ARBA00023180"/>
    </source>
</evidence>
<evidence type="ECO:0000256" key="10">
    <source>
        <dbReference type="SAM" id="Coils"/>
    </source>
</evidence>
<dbReference type="SMART" id="SM00406">
    <property type="entry name" value="IGv"/>
    <property type="match status" value="1"/>
</dbReference>